<keyword evidence="4" id="KW-0793">Thylakoid</keyword>
<evidence type="ECO:0000256" key="2">
    <source>
        <dbReference type="ARBA" id="ARBA00022549"/>
    </source>
</evidence>
<dbReference type="PROSITE" id="PS51445">
    <property type="entry name" value="PBS_LINKER"/>
    <property type="match status" value="2"/>
</dbReference>
<accession>A0A929FD48</accession>
<keyword evidence="3 6" id="KW-0605">Phycobilisome</keyword>
<evidence type="ECO:0000313" key="8">
    <source>
        <dbReference type="EMBL" id="MBE9070253.1"/>
    </source>
</evidence>
<evidence type="ECO:0000259" key="7">
    <source>
        <dbReference type="PROSITE" id="PS51445"/>
    </source>
</evidence>
<dbReference type="GO" id="GO:0030089">
    <property type="term" value="C:phycobilisome"/>
    <property type="evidence" value="ECO:0007669"/>
    <property type="project" value="UniProtKB-UniRule"/>
</dbReference>
<feature type="non-terminal residue" evidence="8">
    <location>
        <position position="1"/>
    </location>
</feature>
<organism evidence="8 9">
    <name type="scientific">Leptolyngbya cf. ectocarpi LEGE 11479</name>
    <dbReference type="NCBI Taxonomy" id="1828722"/>
    <lineage>
        <taxon>Bacteria</taxon>
        <taxon>Bacillati</taxon>
        <taxon>Cyanobacteriota</taxon>
        <taxon>Cyanophyceae</taxon>
        <taxon>Leptolyngbyales</taxon>
        <taxon>Leptolyngbyaceae</taxon>
        <taxon>Leptolyngbya group</taxon>
        <taxon>Leptolyngbya</taxon>
    </lineage>
</organism>
<comment type="similarity">
    <text evidence="6">Belongs to the phycobilisome linker protein family.</text>
</comment>
<dbReference type="AlphaFoldDB" id="A0A929FD48"/>
<keyword evidence="5" id="KW-0472">Membrane</keyword>
<evidence type="ECO:0000256" key="4">
    <source>
        <dbReference type="ARBA" id="ARBA00023078"/>
    </source>
</evidence>
<feature type="domain" description="PBS-linker" evidence="7">
    <location>
        <begin position="18"/>
        <end position="198"/>
    </location>
</feature>
<dbReference type="Pfam" id="PF00427">
    <property type="entry name" value="PBS_linker_poly"/>
    <property type="match status" value="2"/>
</dbReference>
<dbReference type="Gene3D" id="1.10.3130.20">
    <property type="entry name" value="Phycobilisome linker domain"/>
    <property type="match status" value="2"/>
</dbReference>
<dbReference type="InterPro" id="IPR038255">
    <property type="entry name" value="PBS_linker_sf"/>
</dbReference>
<keyword evidence="2" id="KW-0042">Antenna complex</keyword>
<dbReference type="GO" id="GO:0012505">
    <property type="term" value="C:endomembrane system"/>
    <property type="evidence" value="ECO:0007669"/>
    <property type="project" value="UniProtKB-SubCell"/>
</dbReference>
<dbReference type="InterPro" id="IPR001297">
    <property type="entry name" value="PBS_linker_dom"/>
</dbReference>
<keyword evidence="9" id="KW-1185">Reference proteome</keyword>
<evidence type="ECO:0000256" key="6">
    <source>
        <dbReference type="PROSITE-ProRule" id="PRU00775"/>
    </source>
</evidence>
<dbReference type="RefSeq" id="WP_193996134.1">
    <property type="nucleotide sequence ID" value="NZ_JADEXP010000399.1"/>
</dbReference>
<comment type="subcellular location">
    <subcellularLocation>
        <location evidence="1">Endomembrane system</location>
    </subcellularLocation>
</comment>
<reference evidence="8" key="1">
    <citation type="submission" date="2020-10" db="EMBL/GenBank/DDBJ databases">
        <authorList>
            <person name="Castelo-Branco R."/>
            <person name="Eusebio N."/>
            <person name="Adriana R."/>
            <person name="Vieira A."/>
            <person name="Brugerolle De Fraissinette N."/>
            <person name="Rezende De Castro R."/>
            <person name="Schneider M.P."/>
            <person name="Vasconcelos V."/>
            <person name="Leao P.N."/>
        </authorList>
    </citation>
    <scope>NUCLEOTIDE SEQUENCE</scope>
    <source>
        <strain evidence="8">LEGE 11479</strain>
    </source>
</reference>
<feature type="domain" description="PBS-linker" evidence="7">
    <location>
        <begin position="217"/>
        <end position="394"/>
    </location>
</feature>
<dbReference type="EMBL" id="JADEXP010000399">
    <property type="protein sequence ID" value="MBE9070253.1"/>
    <property type="molecule type" value="Genomic_DNA"/>
</dbReference>
<gene>
    <name evidence="8" type="ORF">IQ260_26785</name>
</gene>
<evidence type="ECO:0000256" key="1">
    <source>
        <dbReference type="ARBA" id="ARBA00004308"/>
    </source>
</evidence>
<protein>
    <submittedName>
        <fullName evidence="8">Phycobilisome rod-core linker polypeptide</fullName>
    </submittedName>
</protein>
<name>A0A929FD48_LEPEC</name>
<evidence type="ECO:0000313" key="9">
    <source>
        <dbReference type="Proteomes" id="UP000615026"/>
    </source>
</evidence>
<proteinExistence type="inferred from homology"/>
<dbReference type="Proteomes" id="UP000615026">
    <property type="component" value="Unassembled WGS sequence"/>
</dbReference>
<comment type="caution">
    <text evidence="8">The sequence shown here is derived from an EMBL/GenBank/DDBJ whole genome shotgun (WGS) entry which is preliminary data.</text>
</comment>
<dbReference type="PANTHER" id="PTHR34011">
    <property type="entry name" value="PHYCOBILISOME 32.1 KDA LINKER POLYPEPTIDE, PHYCOCYANIN-ASSOCIATED, ROD 2-RELATED"/>
    <property type="match status" value="1"/>
</dbReference>
<sequence>RILIRRGAGIDSQVSNPAARPKAPGSLGPKVFKLDQIPSPQGTSVKFAESSTQTIIRAAYRQVFGRDVYAGQELKVAEIRLENGDICLRDFIRALAKSEAFRKTYWSSLYVMKAVEYIHRRLLGRPTYGRQETNAYFDICAKQGFYALVDMLIDSSEYTESFGDDTVPYERYVTPAGQSQRSFRSGTVGATGVKPVAKPAVPRFVELGTAGAERGDIEVTKRVGQGVNLRRVQSKIFKLTSLYDKANIKLITQAAYRQIFERDISPYVVKTEFTSLESKLGNGEINMKEFIEGLGCSDLYQREFYAPYPNTKVIELGTKHFLGRAPLNQLEIRKYNQILATQGIRGFIQTMVETPEYAEFFGEDTVPYRRFPTLPAANFPNTERLYQQLTRQSDDVVVPSFAPSVSAVASIDT</sequence>
<dbReference type="GO" id="GO:0015979">
    <property type="term" value="P:photosynthesis"/>
    <property type="evidence" value="ECO:0007669"/>
    <property type="project" value="InterPro"/>
</dbReference>
<evidence type="ECO:0000256" key="5">
    <source>
        <dbReference type="ARBA" id="ARBA00023136"/>
    </source>
</evidence>
<evidence type="ECO:0000256" key="3">
    <source>
        <dbReference type="ARBA" id="ARBA00022738"/>
    </source>
</evidence>